<name>A0A6L9Y595_9BURK</name>
<feature type="region of interest" description="Disordered" evidence="1">
    <location>
        <begin position="159"/>
        <end position="179"/>
    </location>
</feature>
<keyword evidence="2" id="KW-0732">Signal</keyword>
<dbReference type="Proteomes" id="UP000477651">
    <property type="component" value="Unassembled WGS sequence"/>
</dbReference>
<dbReference type="RefSeq" id="WP_163764064.1">
    <property type="nucleotide sequence ID" value="NZ_JAAGYR010000005.1"/>
</dbReference>
<feature type="signal peptide" evidence="2">
    <location>
        <begin position="1"/>
        <end position="19"/>
    </location>
</feature>
<proteinExistence type="predicted"/>
<evidence type="ECO:0000313" key="3">
    <source>
        <dbReference type="EMBL" id="NEN75375.1"/>
    </source>
</evidence>
<keyword evidence="4" id="KW-1185">Reference proteome</keyword>
<dbReference type="AlphaFoldDB" id="A0A6L9Y595"/>
<accession>A0A6L9Y595</accession>
<comment type="caution">
    <text evidence="3">The sequence shown here is derived from an EMBL/GenBank/DDBJ whole genome shotgun (WGS) entry which is preliminary data.</text>
</comment>
<reference evidence="3 4" key="1">
    <citation type="submission" date="2020-02" db="EMBL/GenBank/DDBJ databases">
        <title>Pelistega sp. NLN82 were isolated from wild rodents of the Hainan Island.</title>
        <authorList>
            <person name="Niu N."/>
            <person name="Zhou J."/>
        </authorList>
    </citation>
    <scope>NUCLEOTIDE SEQUENCE [LARGE SCALE GENOMIC DNA]</scope>
    <source>
        <strain evidence="3 4">NLN82</strain>
    </source>
</reference>
<evidence type="ECO:0000256" key="1">
    <source>
        <dbReference type="SAM" id="MobiDB-lite"/>
    </source>
</evidence>
<evidence type="ECO:0000313" key="4">
    <source>
        <dbReference type="Proteomes" id="UP000477651"/>
    </source>
</evidence>
<protein>
    <submittedName>
        <fullName evidence="3">Uncharacterized protein</fullName>
    </submittedName>
</protein>
<organism evidence="3 4">
    <name type="scientific">Pelistega ratti</name>
    <dbReference type="NCBI Taxonomy" id="2652177"/>
    <lineage>
        <taxon>Bacteria</taxon>
        <taxon>Pseudomonadati</taxon>
        <taxon>Pseudomonadota</taxon>
        <taxon>Betaproteobacteria</taxon>
        <taxon>Burkholderiales</taxon>
        <taxon>Alcaligenaceae</taxon>
        <taxon>Pelistega</taxon>
    </lineage>
</organism>
<feature type="chain" id="PRO_5027068592" evidence="2">
    <location>
        <begin position="20"/>
        <end position="586"/>
    </location>
</feature>
<evidence type="ECO:0000256" key="2">
    <source>
        <dbReference type="SAM" id="SignalP"/>
    </source>
</evidence>
<dbReference type="EMBL" id="JAAGYR010000005">
    <property type="protein sequence ID" value="NEN75375.1"/>
    <property type="molecule type" value="Genomic_DNA"/>
</dbReference>
<gene>
    <name evidence="3" type="ORF">F9B74_03410</name>
</gene>
<sequence>MLKKIIVILLSIYSSTTLAQETSYQVGYSKKEDIKIVAENATKDSWCQSSVHLQFLEGNTTKPNSVPTLFSKLDKLFTALKCPTVETIHWKHLNHQGSLIAKGTTTKANGWQYSTTTTPTTANTSIAAEDTNIDSIDNTTIENTLSTTASAEIIDHTPNKETSSAEIHHQTPTTVTSNETTTAINTKEDTSPNQLSNHIQQETNLIHTAAFSVGSWTPPTPEQKQHYKTLFTALKDQNGCIVLMPNTKKTIEQDWKSATVETTGATCDSQGYLHGAGTISLIRTDGVALSDKAKLWFQHGLPFSSEIRDIQLDNLNFINTDNNLYFFTYGSNTQDKSHYFIPSELKTYTDFPFFNVQDHFLILTALPMDNFKKVDFIRPQVDTAMQRFIKANPNLNYDFRITFLDDLPTDFSLYDINPRLYSIRIERPLFSKKDTPWHYNLKTADNYVYQREEQQRRKAFRQKQQLAYQEQERLEKYHSLKTKVIDEQSLQSMIYQNIRYTVPFLSTNYDNLYKEDYDEKFSSIIHITDSKDDHAIISFPYEMHLLDKGDLVKGWYLLKGHQKIDKTTLDSKGLPITLVTLKCRIN</sequence>